<dbReference type="PROSITE" id="PS50110">
    <property type="entry name" value="RESPONSE_REGULATORY"/>
    <property type="match status" value="1"/>
</dbReference>
<evidence type="ECO:0000256" key="1">
    <source>
        <dbReference type="ARBA" id="ARBA00022553"/>
    </source>
</evidence>
<dbReference type="RefSeq" id="WP_200787523.1">
    <property type="nucleotide sequence ID" value="NZ_JAEDAO010000001.1"/>
</dbReference>
<keyword evidence="5" id="KW-1185">Reference proteome</keyword>
<dbReference type="InterPro" id="IPR001789">
    <property type="entry name" value="Sig_transdc_resp-reg_receiver"/>
</dbReference>
<dbReference type="Gene3D" id="3.40.50.2300">
    <property type="match status" value="1"/>
</dbReference>
<dbReference type="SUPFAM" id="SSF52172">
    <property type="entry name" value="CheY-like"/>
    <property type="match status" value="1"/>
</dbReference>
<proteinExistence type="predicted"/>
<organism evidence="4 5">
    <name type="scientific">Ramlibacter algicola</name>
    <dbReference type="NCBI Taxonomy" id="2795217"/>
    <lineage>
        <taxon>Bacteria</taxon>
        <taxon>Pseudomonadati</taxon>
        <taxon>Pseudomonadota</taxon>
        <taxon>Betaproteobacteria</taxon>
        <taxon>Burkholderiales</taxon>
        <taxon>Comamonadaceae</taxon>
        <taxon>Ramlibacter</taxon>
    </lineage>
</organism>
<gene>
    <name evidence="4" type="ORF">I8E28_08320</name>
</gene>
<dbReference type="SMART" id="SM00448">
    <property type="entry name" value="REC"/>
    <property type="match status" value="1"/>
</dbReference>
<keyword evidence="1 2" id="KW-0597">Phosphoprotein</keyword>
<comment type="caution">
    <text evidence="4">The sequence shown here is derived from an EMBL/GenBank/DDBJ whole genome shotgun (WGS) entry which is preliminary data.</text>
</comment>
<evidence type="ECO:0000259" key="3">
    <source>
        <dbReference type="PROSITE" id="PS50110"/>
    </source>
</evidence>
<name>A0A934PZW1_9BURK</name>
<dbReference type="PANTHER" id="PTHR45339">
    <property type="entry name" value="HYBRID SIGNAL TRANSDUCTION HISTIDINE KINASE J"/>
    <property type="match status" value="1"/>
</dbReference>
<evidence type="ECO:0000256" key="2">
    <source>
        <dbReference type="PROSITE-ProRule" id="PRU00169"/>
    </source>
</evidence>
<feature type="domain" description="Response regulatory" evidence="3">
    <location>
        <begin position="11"/>
        <end position="125"/>
    </location>
</feature>
<feature type="modified residue" description="4-aspartylphosphate" evidence="2">
    <location>
        <position position="60"/>
    </location>
</feature>
<dbReference type="PANTHER" id="PTHR45339:SF3">
    <property type="entry name" value="HISTIDINE KINASE"/>
    <property type="match status" value="1"/>
</dbReference>
<reference evidence="4" key="1">
    <citation type="submission" date="2020-12" db="EMBL/GenBank/DDBJ databases">
        <title>Ramlibacter sp. nov., isolated from a freshwater alga, Cryptomonas.</title>
        <authorList>
            <person name="Kim H.M."/>
            <person name="Jeon C.O."/>
        </authorList>
    </citation>
    <scope>NUCLEOTIDE SEQUENCE</scope>
    <source>
        <strain evidence="4">CrO1</strain>
    </source>
</reference>
<dbReference type="EMBL" id="JAEDAO010000001">
    <property type="protein sequence ID" value="MBK0392595.1"/>
    <property type="molecule type" value="Genomic_DNA"/>
</dbReference>
<evidence type="ECO:0000313" key="4">
    <source>
        <dbReference type="EMBL" id="MBK0392595.1"/>
    </source>
</evidence>
<protein>
    <submittedName>
        <fullName evidence="4">Response regulator</fullName>
    </submittedName>
</protein>
<dbReference type="Pfam" id="PF00072">
    <property type="entry name" value="Response_reg"/>
    <property type="match status" value="1"/>
</dbReference>
<dbReference type="AlphaFoldDB" id="A0A934PZW1"/>
<sequence length="132" mass="13903">MANAVSRDALNILIVDDNTDAAHMLSMLLELEGHSTVVAHDGLDALEAASAARFDAVLLDLGMPVMDGFQVAAALRELDPAPALIACTAWSDPQTRRRTESLGFRAHLVKPVGLRSLQHALGAVAAGKDTAH</sequence>
<accession>A0A934PZW1</accession>
<dbReference type="Proteomes" id="UP000617041">
    <property type="component" value="Unassembled WGS sequence"/>
</dbReference>
<dbReference type="InterPro" id="IPR011006">
    <property type="entry name" value="CheY-like_superfamily"/>
</dbReference>
<dbReference type="GO" id="GO:0000160">
    <property type="term" value="P:phosphorelay signal transduction system"/>
    <property type="evidence" value="ECO:0007669"/>
    <property type="project" value="InterPro"/>
</dbReference>
<evidence type="ECO:0000313" key="5">
    <source>
        <dbReference type="Proteomes" id="UP000617041"/>
    </source>
</evidence>